<name>A0A3P7TU91_HAEPC</name>
<sequence length="79" mass="8546">MLDRPSGSGSPASRIFSRCSLSNRCSFHHRILRSVLVLDFVGRSMAMSLRRGLCCGASSSPGSTLMSFAVLWDHLLTSA</sequence>
<organism evidence="1 2">
    <name type="scientific">Haemonchus placei</name>
    <name type="common">Barber's pole worm</name>
    <dbReference type="NCBI Taxonomy" id="6290"/>
    <lineage>
        <taxon>Eukaryota</taxon>
        <taxon>Metazoa</taxon>
        <taxon>Ecdysozoa</taxon>
        <taxon>Nematoda</taxon>
        <taxon>Chromadorea</taxon>
        <taxon>Rhabditida</taxon>
        <taxon>Rhabditina</taxon>
        <taxon>Rhabditomorpha</taxon>
        <taxon>Strongyloidea</taxon>
        <taxon>Trichostrongylidae</taxon>
        <taxon>Haemonchus</taxon>
    </lineage>
</organism>
<dbReference type="AlphaFoldDB" id="A0A3P7TU91"/>
<protein>
    <submittedName>
        <fullName evidence="1">Uncharacterized protein</fullName>
    </submittedName>
</protein>
<dbReference type="EMBL" id="UZAF01016301">
    <property type="protein sequence ID" value="VDO25171.1"/>
    <property type="molecule type" value="Genomic_DNA"/>
</dbReference>
<evidence type="ECO:0000313" key="1">
    <source>
        <dbReference type="EMBL" id="VDO25171.1"/>
    </source>
</evidence>
<accession>A0A3P7TU91</accession>
<evidence type="ECO:0000313" key="2">
    <source>
        <dbReference type="Proteomes" id="UP000268014"/>
    </source>
</evidence>
<dbReference type="Proteomes" id="UP000268014">
    <property type="component" value="Unassembled WGS sequence"/>
</dbReference>
<keyword evidence="2" id="KW-1185">Reference proteome</keyword>
<proteinExistence type="predicted"/>
<reference evidence="1 2" key="1">
    <citation type="submission" date="2018-11" db="EMBL/GenBank/DDBJ databases">
        <authorList>
            <consortium name="Pathogen Informatics"/>
        </authorList>
    </citation>
    <scope>NUCLEOTIDE SEQUENCE [LARGE SCALE GENOMIC DNA]</scope>
    <source>
        <strain evidence="1 2">MHpl1</strain>
    </source>
</reference>
<gene>
    <name evidence="1" type="ORF">HPLM_LOCUS5189</name>
</gene>